<feature type="compositionally biased region" description="Polar residues" evidence="1">
    <location>
        <begin position="10"/>
        <end position="25"/>
    </location>
</feature>
<protein>
    <submittedName>
        <fullName evidence="2">Uncharacterized protein</fullName>
    </submittedName>
</protein>
<gene>
    <name evidence="2" type="ORF">PCANC_03661</name>
</gene>
<feature type="compositionally biased region" description="Polar residues" evidence="1">
    <location>
        <begin position="34"/>
        <end position="57"/>
    </location>
</feature>
<evidence type="ECO:0000313" key="3">
    <source>
        <dbReference type="Proteomes" id="UP000235388"/>
    </source>
</evidence>
<comment type="caution">
    <text evidence="2">The sequence shown here is derived from an EMBL/GenBank/DDBJ whole genome shotgun (WGS) entry which is preliminary data.</text>
</comment>
<organism evidence="2 3">
    <name type="scientific">Puccinia coronata f. sp. avenae</name>
    <dbReference type="NCBI Taxonomy" id="200324"/>
    <lineage>
        <taxon>Eukaryota</taxon>
        <taxon>Fungi</taxon>
        <taxon>Dikarya</taxon>
        <taxon>Basidiomycota</taxon>
        <taxon>Pucciniomycotina</taxon>
        <taxon>Pucciniomycetes</taxon>
        <taxon>Pucciniales</taxon>
        <taxon>Pucciniaceae</taxon>
        <taxon>Puccinia</taxon>
    </lineage>
</organism>
<feature type="region of interest" description="Disordered" evidence="1">
    <location>
        <begin position="1"/>
        <end position="61"/>
    </location>
</feature>
<dbReference type="EMBL" id="PGCJ01000041">
    <property type="protein sequence ID" value="PLW54737.1"/>
    <property type="molecule type" value="Genomic_DNA"/>
</dbReference>
<reference evidence="2 3" key="1">
    <citation type="submission" date="2017-11" db="EMBL/GenBank/DDBJ databases">
        <title>De novo assembly and phasing of dikaryotic genomes from two isolates of Puccinia coronata f. sp. avenae, the causal agent of oat crown rust.</title>
        <authorList>
            <person name="Miller M.E."/>
            <person name="Zhang Y."/>
            <person name="Omidvar V."/>
            <person name="Sperschneider J."/>
            <person name="Schwessinger B."/>
            <person name="Raley C."/>
            <person name="Palmer J.M."/>
            <person name="Garnica D."/>
            <person name="Upadhyaya N."/>
            <person name="Rathjen J."/>
            <person name="Taylor J.M."/>
            <person name="Park R.F."/>
            <person name="Dodds P.N."/>
            <person name="Hirsch C.D."/>
            <person name="Kianian S.F."/>
            <person name="Figueroa M."/>
        </authorList>
    </citation>
    <scope>NUCLEOTIDE SEQUENCE [LARGE SCALE GENOMIC DNA]</scope>
    <source>
        <strain evidence="2">12NC29</strain>
    </source>
</reference>
<dbReference type="AlphaFoldDB" id="A0A2N5VXL5"/>
<sequence length="673" mass="76267">MSPSYDFKLDSTNSIPSPGKGNSPQVYHAKPTLPDSTSDGQVTGSITGKTSLSSPTTPKFRGALSKTEGLKEIWSLKTHGAVDSAEPRILPNSPGLPTNKRILRESVPNEDDSGRRTICRWAPSRHAIEPPAKKTTNVYHPGMFEPVTEGSVRSFEIAEEEATKGLGRNLNNLEQILLQKLPWEPSATMVALNDRYTQIKSLLTSMLEGPLHEPKSTKLKQIRKKAFAHHKSQIHVLDSLKQVLELTMGFQDGLSKLQKTRQVTELVGSDRMLELIKHEAVIPVAKRIESELKDILTNVGDYVDLEMIGFHKETHSHPIIHPEESAEPTFSHDTIFSALKRALGIDHQKQELRRSIAQIPDDTHQFLGVLRSLQESHVNLQKQTNSKNADSAYDCFEEDLKHVRRHIRGEGFTPSWAVRILTQRSAVDKQNLDVVLQDALFSNLLSRFLNEILLKNEEIISSSPRKKSKNFHDLTPLVIKRLEYIQSEISRKQTEGLAKFFTSDLLDAMTTWDSSSKFDSEALDLVEFYLKSLTYDDGEKTNPTRTLAQNMMGSLEQLLGYSQVQFKHLDAIEQVQSRLKAIQHSLTQNQAFDKFLSTIFLHQIQKWMKEIDSIRFSSFESRFSSQLNLLGKLNENSLTTRSESQTEILIDQMKMFYKKLQKCYSTVFTSSHG</sequence>
<evidence type="ECO:0000313" key="2">
    <source>
        <dbReference type="EMBL" id="PLW54737.1"/>
    </source>
</evidence>
<name>A0A2N5VXL5_9BASI</name>
<evidence type="ECO:0000256" key="1">
    <source>
        <dbReference type="SAM" id="MobiDB-lite"/>
    </source>
</evidence>
<keyword evidence="3" id="KW-1185">Reference proteome</keyword>
<proteinExistence type="predicted"/>
<dbReference type="Proteomes" id="UP000235388">
    <property type="component" value="Unassembled WGS sequence"/>
</dbReference>
<accession>A0A2N5VXL5</accession>
<dbReference type="OrthoDB" id="2496480at2759"/>